<comment type="caution">
    <text evidence="5">The sequence shown here is derived from an EMBL/GenBank/DDBJ whole genome shotgun (WGS) entry which is preliminary data.</text>
</comment>
<organism evidence="5 6">
    <name type="scientific">Thalassoglobus neptunius</name>
    <dbReference type="NCBI Taxonomy" id="1938619"/>
    <lineage>
        <taxon>Bacteria</taxon>
        <taxon>Pseudomonadati</taxon>
        <taxon>Planctomycetota</taxon>
        <taxon>Planctomycetia</taxon>
        <taxon>Planctomycetales</taxon>
        <taxon>Planctomycetaceae</taxon>
        <taxon>Thalassoglobus</taxon>
    </lineage>
</organism>
<dbReference type="RefSeq" id="WP_146507207.1">
    <property type="nucleotide sequence ID" value="NZ_SIHI01000001.1"/>
</dbReference>
<comment type="similarity">
    <text evidence="2">Belongs to the D-isomer specific 2-hydroxyacid dehydrogenase family.</text>
</comment>
<dbReference type="GO" id="GO:0051287">
    <property type="term" value="F:NAD binding"/>
    <property type="evidence" value="ECO:0007669"/>
    <property type="project" value="InterPro"/>
</dbReference>
<reference evidence="5 6" key="1">
    <citation type="submission" date="2019-02" db="EMBL/GenBank/DDBJ databases">
        <title>Deep-cultivation of Planctomycetes and their phenomic and genomic characterization uncovers novel biology.</title>
        <authorList>
            <person name="Wiegand S."/>
            <person name="Jogler M."/>
            <person name="Boedeker C."/>
            <person name="Pinto D."/>
            <person name="Vollmers J."/>
            <person name="Rivas-Marin E."/>
            <person name="Kohn T."/>
            <person name="Peeters S.H."/>
            <person name="Heuer A."/>
            <person name="Rast P."/>
            <person name="Oberbeckmann S."/>
            <person name="Bunk B."/>
            <person name="Jeske O."/>
            <person name="Meyerdierks A."/>
            <person name="Storesund J.E."/>
            <person name="Kallscheuer N."/>
            <person name="Luecker S."/>
            <person name="Lage O.M."/>
            <person name="Pohl T."/>
            <person name="Merkel B.J."/>
            <person name="Hornburger P."/>
            <person name="Mueller R.-W."/>
            <person name="Bruemmer F."/>
            <person name="Labrenz M."/>
            <person name="Spormann A.M."/>
            <person name="Op Den Camp H."/>
            <person name="Overmann J."/>
            <person name="Amann R."/>
            <person name="Jetten M.S.M."/>
            <person name="Mascher T."/>
            <person name="Medema M.H."/>
            <person name="Devos D.P."/>
            <person name="Kaster A.-K."/>
            <person name="Ovreas L."/>
            <person name="Rohde M."/>
            <person name="Galperin M.Y."/>
            <person name="Jogler C."/>
        </authorList>
    </citation>
    <scope>NUCLEOTIDE SEQUENCE [LARGE SCALE GENOMIC DNA]</scope>
    <source>
        <strain evidence="5 6">KOR42</strain>
    </source>
</reference>
<evidence type="ECO:0000259" key="3">
    <source>
        <dbReference type="Pfam" id="PF00389"/>
    </source>
</evidence>
<accession>A0A5C5X342</accession>
<evidence type="ECO:0000313" key="5">
    <source>
        <dbReference type="EMBL" id="TWT57366.1"/>
    </source>
</evidence>
<dbReference type="InterPro" id="IPR006140">
    <property type="entry name" value="D-isomer_DH_NAD-bd"/>
</dbReference>
<evidence type="ECO:0000256" key="1">
    <source>
        <dbReference type="ARBA" id="ARBA00023002"/>
    </source>
</evidence>
<sequence>MSRSKVVVTDFIHPPLTHEEKILGEVADTVALNAFSEDNLVGKIEDADAIMLYHFISLSEKTILRLENCKLIVRCGVGFDNVDRAFARSRGIDVANVPDYGTEEVADSAIGMMLTLARGVHFMNSRLQRGEGPWVYEQVRPTHRLRGRVFGMIGAGRIGTATALRAKALGMRVVYYDPYAPDGRDKSLGIERIEDLADLLAISDVVSAHCPRTEETQHILNDETIAQMKRGSILVNTARGGVVDAHAVLRAIEADHLRAAALDVLEIEPPEENDPLMQAWRDPSHPAFDRIIINPHAAFYSEEGLDDMRIKGSQNCYRVLTGEKPRNVVN</sequence>
<dbReference type="GO" id="GO:0006357">
    <property type="term" value="P:regulation of transcription by RNA polymerase II"/>
    <property type="evidence" value="ECO:0007669"/>
    <property type="project" value="TreeGrafter"/>
</dbReference>
<dbReference type="SUPFAM" id="SSF52283">
    <property type="entry name" value="Formate/glycerate dehydrogenase catalytic domain-like"/>
    <property type="match status" value="1"/>
</dbReference>
<dbReference type="EC" id="1.1.1.29" evidence="5"/>
<dbReference type="GO" id="GO:0140297">
    <property type="term" value="F:DNA-binding transcription factor binding"/>
    <property type="evidence" value="ECO:0007669"/>
    <property type="project" value="TreeGrafter"/>
</dbReference>
<dbReference type="OrthoDB" id="277029at2"/>
<dbReference type="SUPFAM" id="SSF51735">
    <property type="entry name" value="NAD(P)-binding Rossmann-fold domains"/>
    <property type="match status" value="1"/>
</dbReference>
<evidence type="ECO:0000256" key="2">
    <source>
        <dbReference type="RuleBase" id="RU003719"/>
    </source>
</evidence>
<dbReference type="AlphaFoldDB" id="A0A5C5X342"/>
<feature type="domain" description="D-isomer specific 2-hydroxyacid dehydrogenase catalytic" evidence="3">
    <location>
        <begin position="18"/>
        <end position="330"/>
    </location>
</feature>
<dbReference type="Pfam" id="PF02826">
    <property type="entry name" value="2-Hacid_dh_C"/>
    <property type="match status" value="1"/>
</dbReference>
<dbReference type="PANTHER" id="PTHR46029:SF7">
    <property type="entry name" value="C-TERMINAL-BINDING PROTEIN"/>
    <property type="match status" value="1"/>
</dbReference>
<keyword evidence="6" id="KW-1185">Reference proteome</keyword>
<evidence type="ECO:0000313" key="6">
    <source>
        <dbReference type="Proteomes" id="UP000317243"/>
    </source>
</evidence>
<dbReference type="Gene3D" id="3.40.50.720">
    <property type="entry name" value="NAD(P)-binding Rossmann-like Domain"/>
    <property type="match status" value="2"/>
</dbReference>
<protein>
    <submittedName>
        <fullName evidence="5">Glycerate dehydrogenase</fullName>
        <ecNumber evidence="5">1.1.1.29</ecNumber>
    </submittedName>
</protein>
<dbReference type="CDD" id="cd05299">
    <property type="entry name" value="CtBP_dh"/>
    <property type="match status" value="1"/>
</dbReference>
<keyword evidence="1 2" id="KW-0560">Oxidoreductase</keyword>
<dbReference type="GO" id="GO:0003714">
    <property type="term" value="F:transcription corepressor activity"/>
    <property type="evidence" value="ECO:0007669"/>
    <property type="project" value="InterPro"/>
</dbReference>
<dbReference type="InterPro" id="IPR006139">
    <property type="entry name" value="D-isomer_2_OHA_DH_cat_dom"/>
</dbReference>
<feature type="domain" description="D-isomer specific 2-hydroxyacid dehydrogenase NAD-binding" evidence="4">
    <location>
        <begin position="110"/>
        <end position="298"/>
    </location>
</feature>
<dbReference type="InterPro" id="IPR051638">
    <property type="entry name" value="CTBP_dehydrogenase"/>
</dbReference>
<dbReference type="PANTHER" id="PTHR46029">
    <property type="entry name" value="C-TERMINAL-BINDING PROTEIN"/>
    <property type="match status" value="1"/>
</dbReference>
<dbReference type="Proteomes" id="UP000317243">
    <property type="component" value="Unassembled WGS sequence"/>
</dbReference>
<dbReference type="InterPro" id="IPR029753">
    <property type="entry name" value="D-isomer_DH_CS"/>
</dbReference>
<dbReference type="GO" id="GO:0001221">
    <property type="term" value="F:transcription coregulator binding"/>
    <property type="evidence" value="ECO:0007669"/>
    <property type="project" value="TreeGrafter"/>
</dbReference>
<proteinExistence type="inferred from homology"/>
<dbReference type="EMBL" id="SIHI01000001">
    <property type="protein sequence ID" value="TWT57366.1"/>
    <property type="molecule type" value="Genomic_DNA"/>
</dbReference>
<dbReference type="InterPro" id="IPR036291">
    <property type="entry name" value="NAD(P)-bd_dom_sf"/>
</dbReference>
<gene>
    <name evidence="5" type="primary">hprA_1</name>
    <name evidence="5" type="ORF">KOR42_07260</name>
</gene>
<dbReference type="GO" id="GO:0008465">
    <property type="term" value="F:hydroxypyruvate reductase (NADH) activity"/>
    <property type="evidence" value="ECO:0007669"/>
    <property type="project" value="UniProtKB-EC"/>
</dbReference>
<dbReference type="Pfam" id="PF00389">
    <property type="entry name" value="2-Hacid_dh"/>
    <property type="match status" value="1"/>
</dbReference>
<dbReference type="PROSITE" id="PS00671">
    <property type="entry name" value="D_2_HYDROXYACID_DH_3"/>
    <property type="match status" value="1"/>
</dbReference>
<name>A0A5C5X342_9PLAN</name>
<evidence type="ECO:0000259" key="4">
    <source>
        <dbReference type="Pfam" id="PF02826"/>
    </source>
</evidence>
<dbReference type="InterPro" id="IPR043322">
    <property type="entry name" value="CtBP"/>
</dbReference>